<protein>
    <submittedName>
        <fullName evidence="1">Aminopeptidase N</fullName>
        <ecNumber evidence="1">3.4.11.2</ecNumber>
    </submittedName>
</protein>
<evidence type="ECO:0000313" key="1">
    <source>
        <dbReference type="EMBL" id="VVU98832.1"/>
    </source>
</evidence>
<comment type="caution">
    <text evidence="1">The sequence shown here is derived from an EMBL/GenBank/DDBJ whole genome shotgun (WGS) entry which is preliminary data.</text>
</comment>
<gene>
    <name evidence="1" type="primary">pepN_1</name>
    <name evidence="1" type="ORF">FVB9532_00079</name>
</gene>
<evidence type="ECO:0000313" key="2">
    <source>
        <dbReference type="Proteomes" id="UP000356253"/>
    </source>
</evidence>
<reference evidence="1" key="1">
    <citation type="submission" date="2019-09" db="EMBL/GenBank/DDBJ databases">
        <authorList>
            <person name="Rodrigo-Torres L."/>
            <person name="Arahal R. D."/>
            <person name="Lucena T."/>
        </authorList>
    </citation>
    <scope>NUCLEOTIDE SEQUENCE</scope>
    <source>
        <strain evidence="1">ISS653</strain>
    </source>
</reference>
<keyword evidence="2" id="KW-1185">Reference proteome</keyword>
<sequence length="617" mass="71545">MKFNFQILLFSLFTTGWVSAQQSCYWQQKVDYQMEVEMNVKNYQYDGAQELTYTNNSPDTLTKVFYHLYFNAFQPGSQMDARLQDIQDPDGRMVNNLGTRENPNYESRISKLKEDEIGYLKVTSLKQNGKKLNYQTIGTVLEVQLNKPLLPGKSTQFSMDFEGQVPVQIRRSGRNNAEGVALSMTQWYPKLAEYDFEGWHADPYIAREFHGVWGDFDVKITIDKDYTLGGTGYLQNPEEIGHGYEEEGQKVKQKGRKLTWHFKAPNVHDFTWAADPNFIHDKLKAEDGTMLHFLYKDNDEYKDAWKKLQPKTAELLAYYNEHIGPYPYDQYSVIQGGDGGMEYAMCTLITGERNYESLVGVTAHEFAHSWFQFVLATNESQNEWMDEGFTTYISVLAEDKILNKNSDHPLSSSYRNYNYIANSGQEQPLTTHADRYRTNMNYGIGAYSKGSVFLAQLGYIIGEENLAKTLKRYFQEWKFKHPTPNDFIRVAEKVSGAELSWYLNDFTRTINTIDYAIEKVEAKGRNTEITLKRIGLMPMPIEVEVTFKDNSTQKYYIPLEMMRWEQSDNGKQLEDWGWGHPTYSFEIEKSKAGIKKIEVDSGQLMADIDRDNNVWEN</sequence>
<name>A0AC61Y2Z9_9FLAO</name>
<keyword evidence="1" id="KW-0645">Protease</keyword>
<keyword evidence="1" id="KW-0031">Aminopeptidase</keyword>
<dbReference type="EC" id="3.4.11.2" evidence="1"/>
<dbReference type="EMBL" id="CABVMM010000001">
    <property type="protein sequence ID" value="VVU98832.1"/>
    <property type="molecule type" value="Genomic_DNA"/>
</dbReference>
<organism evidence="1 2">
    <name type="scientific">Mesonia oceanica</name>
    <dbReference type="NCBI Taxonomy" id="2687242"/>
    <lineage>
        <taxon>Bacteria</taxon>
        <taxon>Pseudomonadati</taxon>
        <taxon>Bacteroidota</taxon>
        <taxon>Flavobacteriia</taxon>
        <taxon>Flavobacteriales</taxon>
        <taxon>Flavobacteriaceae</taxon>
        <taxon>Mesonia</taxon>
    </lineage>
</organism>
<dbReference type="Proteomes" id="UP000356253">
    <property type="component" value="Unassembled WGS sequence"/>
</dbReference>
<keyword evidence="1" id="KW-0378">Hydrolase</keyword>
<proteinExistence type="predicted"/>
<accession>A0AC61Y2Z9</accession>